<dbReference type="EMBL" id="CP033459">
    <property type="protein sequence ID" value="QFQ12704.1"/>
    <property type="molecule type" value="Genomic_DNA"/>
</dbReference>
<evidence type="ECO:0000313" key="12">
    <source>
        <dbReference type="EMBL" id="QFQ12704.1"/>
    </source>
</evidence>
<keyword evidence="5" id="KW-0805">Transcription regulation</keyword>
<feature type="region of interest" description="Disordered" evidence="9">
    <location>
        <begin position="20"/>
        <end position="39"/>
    </location>
</feature>
<dbReference type="Gene3D" id="1.10.10.1330">
    <property type="entry name" value="RNA polymerase sigma-54 factor, core-binding domain"/>
    <property type="match status" value="1"/>
</dbReference>
<comment type="similarity">
    <text evidence="1">Belongs to the sigma-54 factor family.</text>
</comment>
<dbReference type="PANTHER" id="PTHR32248">
    <property type="entry name" value="RNA POLYMERASE SIGMA-54 FACTOR"/>
    <property type="match status" value="1"/>
</dbReference>
<dbReference type="GO" id="GO:0000428">
    <property type="term" value="C:DNA-directed RNA polymerase complex"/>
    <property type="evidence" value="ECO:0007669"/>
    <property type="project" value="UniProtKB-KW"/>
</dbReference>
<dbReference type="KEGG" id="alq:C7Y71_006540"/>
<protein>
    <submittedName>
        <fullName evidence="12">RNA polymerase sigma-54 factor</fullName>
    </submittedName>
</protein>
<dbReference type="InterPro" id="IPR000394">
    <property type="entry name" value="RNA_pol_sigma_54"/>
</dbReference>
<dbReference type="InterPro" id="IPR010982">
    <property type="entry name" value="Lambda_DNA-bd_dom_sf"/>
</dbReference>
<dbReference type="PRINTS" id="PR00045">
    <property type="entry name" value="SIGMA54FCT"/>
</dbReference>
<dbReference type="PROSITE" id="PS50044">
    <property type="entry name" value="SIGMA54_3"/>
    <property type="match status" value="1"/>
</dbReference>
<dbReference type="GO" id="GO:0001216">
    <property type="term" value="F:DNA-binding transcription activator activity"/>
    <property type="evidence" value="ECO:0007669"/>
    <property type="project" value="InterPro"/>
</dbReference>
<dbReference type="PROSITE" id="PS00718">
    <property type="entry name" value="SIGMA54_2"/>
    <property type="match status" value="1"/>
</dbReference>
<feature type="compositionally biased region" description="Acidic residues" evidence="9">
    <location>
        <begin position="117"/>
        <end position="132"/>
    </location>
</feature>
<dbReference type="InterPro" id="IPR007046">
    <property type="entry name" value="RNA_pol_sigma_54_core-bd"/>
</dbReference>
<reference evidence="12 13" key="1">
    <citation type="submission" date="2018-11" db="EMBL/GenBank/DDBJ databases">
        <authorList>
            <person name="Na S.W."/>
            <person name="Baik M."/>
        </authorList>
    </citation>
    <scope>NUCLEOTIDE SEQUENCE [LARGE SCALE GENOMIC DNA]</scope>
    <source>
        <strain evidence="12 13">E39</strain>
    </source>
</reference>
<evidence type="ECO:0000259" key="10">
    <source>
        <dbReference type="Pfam" id="PF04552"/>
    </source>
</evidence>
<keyword evidence="4" id="KW-0548">Nucleotidyltransferase</keyword>
<keyword evidence="7" id="KW-0238">DNA-binding</keyword>
<sequence length="533" mass="61892">MYFLYLHENNRNHIVIMQRQTNRADQTERQRSTIRQKNRQDQVMMSVYIQKPIEELRQEVEKTVEENEALELKEDVLAGDDKALDTDVSDEDWGEDERQDSDTDTDDYEVDTYAPDPDGESSSDDYGEDYDEPYFPRQTDPNEEHREPTVTYGKSFYETLMEQVNEFNLTDHEKSIMVYIIGSLDDSGFLSKNKIYLVAEELDFKHGIETSDEEVARLVGILKQFEPRGVGAENLQECLLLQLRDEEKKSPYKEKAIKVVERYFDDFMNMHWDKIQQRLKVDDNTFNGVMTLLTRLNPKPGSAFNDSVGSSAPAIVPDFYVHVDDYGNLTVTLNDGDIPELRVASSFLETVKLYKGRKYDLTEEQRGFYTYVKDKVDSANSFLNILKRRNETLLLVMRSIARRQRDFFINDEDENFLHPMTLKDVAEEVGVDISTVSRVTANKYVQAYYANYPLRFFFSNAIKGTDGEDDVSTRKLKVALKEIIDSENKDKPLSDEALKKAMEERSFAIARRTIAKYREQMGIPPARLRKGKK</sequence>
<evidence type="ECO:0000256" key="5">
    <source>
        <dbReference type="ARBA" id="ARBA00023015"/>
    </source>
</evidence>
<dbReference type="GO" id="GO:0003677">
    <property type="term" value="F:DNA binding"/>
    <property type="evidence" value="ECO:0007669"/>
    <property type="project" value="UniProtKB-KW"/>
</dbReference>
<evidence type="ECO:0000259" key="11">
    <source>
        <dbReference type="Pfam" id="PF04963"/>
    </source>
</evidence>
<evidence type="ECO:0000256" key="6">
    <source>
        <dbReference type="ARBA" id="ARBA00023082"/>
    </source>
</evidence>
<dbReference type="GO" id="GO:0016987">
    <property type="term" value="F:sigma factor activity"/>
    <property type="evidence" value="ECO:0007669"/>
    <property type="project" value="UniProtKB-KW"/>
</dbReference>
<feature type="compositionally biased region" description="Acidic residues" evidence="9">
    <location>
        <begin position="87"/>
        <end position="110"/>
    </location>
</feature>
<dbReference type="PIRSF" id="PIRSF000774">
    <property type="entry name" value="RpoN"/>
    <property type="match status" value="1"/>
</dbReference>
<dbReference type="GO" id="GO:0016779">
    <property type="term" value="F:nucleotidyltransferase activity"/>
    <property type="evidence" value="ECO:0007669"/>
    <property type="project" value="UniProtKB-KW"/>
</dbReference>
<feature type="compositionally biased region" description="Basic and acidic residues" evidence="9">
    <location>
        <begin position="71"/>
        <end position="85"/>
    </location>
</feature>
<proteinExistence type="inferred from homology"/>
<evidence type="ECO:0000256" key="8">
    <source>
        <dbReference type="ARBA" id="ARBA00023163"/>
    </source>
</evidence>
<feature type="domain" description="RNA polymerase sigma factor 54 DNA-binding" evidence="10">
    <location>
        <begin position="370"/>
        <end position="530"/>
    </location>
</feature>
<evidence type="ECO:0000256" key="4">
    <source>
        <dbReference type="ARBA" id="ARBA00022695"/>
    </source>
</evidence>
<evidence type="ECO:0000256" key="2">
    <source>
        <dbReference type="ARBA" id="ARBA00022478"/>
    </source>
</evidence>
<dbReference type="NCBIfam" id="TIGR02395">
    <property type="entry name" value="rpoN_sigma"/>
    <property type="match status" value="1"/>
</dbReference>
<evidence type="ECO:0000313" key="13">
    <source>
        <dbReference type="Proteomes" id="UP000249375"/>
    </source>
</evidence>
<dbReference type="InterPro" id="IPR007634">
    <property type="entry name" value="RNA_pol_sigma_54_DNA-bd"/>
</dbReference>
<keyword evidence="8" id="KW-0804">Transcription</keyword>
<name>A0A5P8E6Y5_9BACT</name>
<organism evidence="12 13">
    <name type="scientific">Pseudoprevotella muciniphila</name>
    <dbReference type="NCBI Taxonomy" id="2133944"/>
    <lineage>
        <taxon>Bacteria</taxon>
        <taxon>Pseudomonadati</taxon>
        <taxon>Bacteroidota</taxon>
        <taxon>Bacteroidia</taxon>
        <taxon>Bacteroidales</taxon>
        <taxon>Prevotellaceae</taxon>
        <taxon>Pseudoprevotella</taxon>
    </lineage>
</organism>
<dbReference type="Gene3D" id="1.10.260.40">
    <property type="entry name" value="lambda repressor-like DNA-binding domains"/>
    <property type="match status" value="1"/>
</dbReference>
<keyword evidence="6" id="KW-0731">Sigma factor</keyword>
<evidence type="ECO:0000256" key="1">
    <source>
        <dbReference type="ARBA" id="ARBA00008798"/>
    </source>
</evidence>
<evidence type="ECO:0000256" key="7">
    <source>
        <dbReference type="ARBA" id="ARBA00023125"/>
    </source>
</evidence>
<dbReference type="Pfam" id="PF04552">
    <property type="entry name" value="Sigma54_DBD"/>
    <property type="match status" value="1"/>
</dbReference>
<accession>A0A5P8E6Y5</accession>
<dbReference type="Gene3D" id="1.10.10.60">
    <property type="entry name" value="Homeodomain-like"/>
    <property type="match status" value="1"/>
</dbReference>
<evidence type="ECO:0000256" key="3">
    <source>
        <dbReference type="ARBA" id="ARBA00022679"/>
    </source>
</evidence>
<keyword evidence="13" id="KW-1185">Reference proteome</keyword>
<gene>
    <name evidence="12" type="primary">rpoN</name>
    <name evidence="12" type="ORF">C7Y71_006540</name>
</gene>
<dbReference type="Proteomes" id="UP000249375">
    <property type="component" value="Chromosome"/>
</dbReference>
<dbReference type="AlphaFoldDB" id="A0A5P8E6Y5"/>
<dbReference type="GO" id="GO:0006352">
    <property type="term" value="P:DNA-templated transcription initiation"/>
    <property type="evidence" value="ECO:0007669"/>
    <property type="project" value="InterPro"/>
</dbReference>
<dbReference type="Pfam" id="PF04963">
    <property type="entry name" value="Sigma54_CBD"/>
    <property type="match status" value="1"/>
</dbReference>
<dbReference type="OrthoDB" id="9814402at2"/>
<feature type="region of interest" description="Disordered" evidence="9">
    <location>
        <begin position="71"/>
        <end position="148"/>
    </location>
</feature>
<feature type="domain" description="RNA polymerase sigma factor 54 core-binding" evidence="11">
    <location>
        <begin position="147"/>
        <end position="346"/>
    </location>
</feature>
<dbReference type="InterPro" id="IPR038709">
    <property type="entry name" value="RpoN_core-bd_sf"/>
</dbReference>
<evidence type="ECO:0000256" key="9">
    <source>
        <dbReference type="SAM" id="MobiDB-lite"/>
    </source>
</evidence>
<keyword evidence="3" id="KW-0808">Transferase</keyword>
<dbReference type="PANTHER" id="PTHR32248:SF4">
    <property type="entry name" value="RNA POLYMERASE SIGMA-54 FACTOR"/>
    <property type="match status" value="1"/>
</dbReference>
<keyword evidence="2" id="KW-0240">DNA-directed RNA polymerase</keyword>